<comment type="caution">
    <text evidence="2">The sequence shown here is derived from an EMBL/GenBank/DDBJ whole genome shotgun (WGS) entry which is preliminary data.</text>
</comment>
<feature type="transmembrane region" description="Helical" evidence="1">
    <location>
        <begin position="162"/>
        <end position="187"/>
    </location>
</feature>
<evidence type="ECO:0000313" key="3">
    <source>
        <dbReference type="Proteomes" id="UP000667802"/>
    </source>
</evidence>
<proteinExistence type="predicted"/>
<gene>
    <name evidence="2" type="ORF">G7B40_035555</name>
</gene>
<evidence type="ECO:0000313" key="2">
    <source>
        <dbReference type="EMBL" id="MDR9899835.1"/>
    </source>
</evidence>
<evidence type="ECO:0000256" key="1">
    <source>
        <dbReference type="SAM" id="Phobius"/>
    </source>
</evidence>
<keyword evidence="1" id="KW-0472">Membrane</keyword>
<keyword evidence="1" id="KW-0812">Transmembrane</keyword>
<dbReference type="Proteomes" id="UP000667802">
    <property type="component" value="Unassembled WGS sequence"/>
</dbReference>
<accession>A0AAP5IHQ2</accession>
<reference evidence="3" key="1">
    <citation type="journal article" date="2021" name="Science">
        <title>Hunting the eagle killer: A cyanobacterial neurotoxin causes vacuolar myelinopathy.</title>
        <authorList>
            <person name="Breinlinger S."/>
            <person name="Phillips T.J."/>
            <person name="Haram B.N."/>
            <person name="Mares J."/>
            <person name="Martinez Yerena J.A."/>
            <person name="Hrouzek P."/>
            <person name="Sobotka R."/>
            <person name="Henderson W.M."/>
            <person name="Schmieder P."/>
            <person name="Williams S.M."/>
            <person name="Lauderdale J.D."/>
            <person name="Wilde H.D."/>
            <person name="Gerrin W."/>
            <person name="Kust A."/>
            <person name="Washington J.W."/>
            <person name="Wagner C."/>
            <person name="Geier B."/>
            <person name="Liebeke M."/>
            <person name="Enke H."/>
            <person name="Niedermeyer T.H.J."/>
            <person name="Wilde S.B."/>
        </authorList>
    </citation>
    <scope>NUCLEOTIDE SEQUENCE [LARGE SCALE GENOMIC DNA]</scope>
    <source>
        <strain evidence="3">Thurmond2011</strain>
    </source>
</reference>
<dbReference type="RefSeq" id="WP_208354728.1">
    <property type="nucleotide sequence ID" value="NZ_JAALHA020000028.1"/>
</dbReference>
<name>A0AAP5IHQ2_9CYAN</name>
<dbReference type="AlphaFoldDB" id="A0AAP5IHQ2"/>
<sequence>MQQKSSTLNNTVKHYLETIHVESSGITCPACGSILGMKRQGSTEMVLTENARLELDGYIASYRRNLETHSVILTTGILHSPIPRTLNWVLGAGMFPNTQSRSAHSSLTVVSHIKEALDREVIFQCYAQVFLGIQKNYATTKNFCSKSTNSKFLLKEKSNLKLMLINIFNIILLVIEHVFLFMLNYIVMPHQFAIRKRGRLEATHLNLNGWSNVTTILACPISSRTTVMYEKVYLLFK</sequence>
<dbReference type="EMBL" id="JAALHA020000028">
    <property type="protein sequence ID" value="MDR9899835.1"/>
    <property type="molecule type" value="Genomic_DNA"/>
</dbReference>
<protein>
    <submittedName>
        <fullName evidence="2">Uncharacterized protein</fullName>
    </submittedName>
</protein>
<keyword evidence="3" id="KW-1185">Reference proteome</keyword>
<keyword evidence="1" id="KW-1133">Transmembrane helix</keyword>
<organism evidence="2 3">
    <name type="scientific">Aetokthonos hydrillicola Thurmond2011</name>
    <dbReference type="NCBI Taxonomy" id="2712845"/>
    <lineage>
        <taxon>Bacteria</taxon>
        <taxon>Bacillati</taxon>
        <taxon>Cyanobacteriota</taxon>
        <taxon>Cyanophyceae</taxon>
        <taxon>Nostocales</taxon>
        <taxon>Hapalosiphonaceae</taxon>
        <taxon>Aetokthonos</taxon>
    </lineage>
</organism>